<dbReference type="Gene3D" id="1.10.3120.10">
    <property type="entry name" value="Trigger factor, C-terminal domain"/>
    <property type="match status" value="1"/>
</dbReference>
<evidence type="ECO:0000256" key="7">
    <source>
        <dbReference type="ARBA" id="ARBA00023186"/>
    </source>
</evidence>
<dbReference type="InterPro" id="IPR008881">
    <property type="entry name" value="Trigger_fac_ribosome-bd_bac"/>
</dbReference>
<comment type="domain">
    <text evidence="12">Consists of 3 domains; the N-terminus binds the ribosome, the middle domain has PPIase activity, while the C-terminus has intrinsic chaperone activity on its own.</text>
</comment>
<keyword evidence="5 12" id="KW-0132">Cell division</keyword>
<evidence type="ECO:0000256" key="2">
    <source>
        <dbReference type="ARBA" id="ARBA00005464"/>
    </source>
</evidence>
<keyword evidence="9 12" id="KW-0131">Cell cycle</keyword>
<dbReference type="SUPFAM" id="SSF54534">
    <property type="entry name" value="FKBP-like"/>
    <property type="match status" value="1"/>
</dbReference>
<evidence type="ECO:0000256" key="8">
    <source>
        <dbReference type="ARBA" id="ARBA00023235"/>
    </source>
</evidence>
<dbReference type="GO" id="GO:0015031">
    <property type="term" value="P:protein transport"/>
    <property type="evidence" value="ECO:0007669"/>
    <property type="project" value="UniProtKB-UniRule"/>
</dbReference>
<reference evidence="17" key="1">
    <citation type="submission" date="2022-06" db="EMBL/GenBank/DDBJ databases">
        <title>Isolation of gut microbiota from human fecal samples.</title>
        <authorList>
            <person name="Pamer E.G."/>
            <person name="Barat B."/>
            <person name="Waligurski E."/>
            <person name="Medina S."/>
            <person name="Paddock L."/>
            <person name="Mostad J."/>
        </authorList>
    </citation>
    <scope>NUCLEOTIDE SEQUENCE</scope>
    <source>
        <strain evidence="17">DFI.9.91</strain>
    </source>
</reference>
<dbReference type="GO" id="GO:0043335">
    <property type="term" value="P:protein unfolding"/>
    <property type="evidence" value="ECO:0007669"/>
    <property type="project" value="TreeGrafter"/>
</dbReference>
<dbReference type="Gene3D" id="3.10.50.40">
    <property type="match status" value="1"/>
</dbReference>
<dbReference type="SUPFAM" id="SSF109998">
    <property type="entry name" value="Triger factor/SurA peptide-binding domain-like"/>
    <property type="match status" value="1"/>
</dbReference>
<comment type="function">
    <text evidence="10 12">Involved in protein export. Acts as a chaperone by maintaining the newly synthesized protein in an open conformation. Functions as a peptidyl-prolyl cis-trans isomerase.</text>
</comment>
<dbReference type="Gene3D" id="3.30.70.1050">
    <property type="entry name" value="Trigger factor ribosome-binding domain"/>
    <property type="match status" value="1"/>
</dbReference>
<dbReference type="InterPro" id="IPR036611">
    <property type="entry name" value="Trigger_fac_ribosome-bd_sf"/>
</dbReference>
<evidence type="ECO:0000256" key="6">
    <source>
        <dbReference type="ARBA" id="ARBA00023110"/>
    </source>
</evidence>
<evidence type="ECO:0000256" key="11">
    <source>
        <dbReference type="ARBA" id="ARBA00029986"/>
    </source>
</evidence>
<feature type="compositionally biased region" description="Basic and acidic residues" evidence="15">
    <location>
        <begin position="454"/>
        <end position="466"/>
    </location>
</feature>
<dbReference type="PANTHER" id="PTHR30560">
    <property type="entry name" value="TRIGGER FACTOR CHAPERONE AND PEPTIDYL-PROLYL CIS/TRANS ISOMERASE"/>
    <property type="match status" value="1"/>
</dbReference>
<dbReference type="Pfam" id="PF05698">
    <property type="entry name" value="Trigger_C"/>
    <property type="match status" value="1"/>
</dbReference>
<feature type="region of interest" description="Disordered" evidence="15">
    <location>
        <begin position="418"/>
        <end position="466"/>
    </location>
</feature>
<feature type="domain" description="PPIase FKBP-type" evidence="16">
    <location>
        <begin position="162"/>
        <end position="222"/>
    </location>
</feature>
<keyword evidence="12" id="KW-0963">Cytoplasm</keyword>
<evidence type="ECO:0000256" key="3">
    <source>
        <dbReference type="ARBA" id="ARBA00013194"/>
    </source>
</evidence>
<dbReference type="GO" id="GO:0044183">
    <property type="term" value="F:protein folding chaperone"/>
    <property type="evidence" value="ECO:0007669"/>
    <property type="project" value="TreeGrafter"/>
</dbReference>
<dbReference type="InterPro" id="IPR027304">
    <property type="entry name" value="Trigger_fact/SurA_dom_sf"/>
</dbReference>
<evidence type="ECO:0000313" key="18">
    <source>
        <dbReference type="Proteomes" id="UP001204562"/>
    </source>
</evidence>
<name>A0AAW5JRJ2_9FIRM</name>
<evidence type="ECO:0000256" key="13">
    <source>
        <dbReference type="PROSITE-ProRule" id="PRU00277"/>
    </source>
</evidence>
<dbReference type="PANTHER" id="PTHR30560:SF3">
    <property type="entry name" value="TRIGGER FACTOR-LIKE PROTEIN TIG, CHLOROPLASTIC"/>
    <property type="match status" value="1"/>
</dbReference>
<evidence type="ECO:0000256" key="12">
    <source>
        <dbReference type="HAMAP-Rule" id="MF_00303"/>
    </source>
</evidence>
<dbReference type="HAMAP" id="MF_00303">
    <property type="entry name" value="Trigger_factor_Tig"/>
    <property type="match status" value="1"/>
</dbReference>
<evidence type="ECO:0000256" key="14">
    <source>
        <dbReference type="RuleBase" id="RU003914"/>
    </source>
</evidence>
<keyword evidence="8 12" id="KW-0413">Isomerase</keyword>
<dbReference type="Pfam" id="PF05697">
    <property type="entry name" value="Trigger_N"/>
    <property type="match status" value="1"/>
</dbReference>
<feature type="compositionally biased region" description="Basic residues" evidence="15">
    <location>
        <begin position="423"/>
        <end position="432"/>
    </location>
</feature>
<dbReference type="InterPro" id="IPR005215">
    <property type="entry name" value="Trig_fac"/>
</dbReference>
<dbReference type="SUPFAM" id="SSF102735">
    <property type="entry name" value="Trigger factor ribosome-binding domain"/>
    <property type="match status" value="1"/>
</dbReference>
<dbReference type="Pfam" id="PF00254">
    <property type="entry name" value="FKBP_C"/>
    <property type="match status" value="1"/>
</dbReference>
<sequence>MNVKSKENVENSAVELVIEVGAQEFEAALDKVYKKQRGSIAVPGFRKGKAPRKIIEGMYGSGVFYEDAIEELYPSAYAEAVEQEKLDVVAYPKVEVLEVGKDGFTFKAVVTVRPEAKIGTYKGLSAEKEAVAVTDEDIENELKPYVERATRLVNVEREAKMGDTVLLDFEGFDNGVPFEGGKAENHALELGSHSFVPGFEEGVVGLKPGDEKDIDVTFPEDYHADLAGKPVVFKIKVHEVKEPQAPVVDDEFAKDVSEFDTLEEFKKDLGDKLKERRQTQADRAYEDALMDQVVEALEVELPDAMVDYRAEQMVQDYAQRITSQGIPFEKYLEMTGQTMDRMKEQAKESAIKQIKYEMAMDAVAAAEGIVISDEELDAEYQSLADQYKMELDQVKALASAEDVRTTLLRRKAIDVVKDSAKVGKAKKPAAKKAAKETEDETAEEKPKKKATSKKKAETEQAPKTEE</sequence>
<gene>
    <name evidence="12 17" type="primary">tig</name>
    <name evidence="17" type="ORF">NE579_11065</name>
</gene>
<dbReference type="EMBL" id="JANFYS010000022">
    <property type="protein sequence ID" value="MCQ4770995.1"/>
    <property type="molecule type" value="Genomic_DNA"/>
</dbReference>
<dbReference type="GO" id="GO:0005737">
    <property type="term" value="C:cytoplasm"/>
    <property type="evidence" value="ECO:0007669"/>
    <property type="project" value="UniProtKB-SubCell"/>
</dbReference>
<dbReference type="InterPro" id="IPR008880">
    <property type="entry name" value="Trigger_fac_C"/>
</dbReference>
<dbReference type="GO" id="GO:0051083">
    <property type="term" value="P:'de novo' cotranslational protein folding"/>
    <property type="evidence" value="ECO:0007669"/>
    <property type="project" value="TreeGrafter"/>
</dbReference>
<comment type="caution">
    <text evidence="17">The sequence shown here is derived from an EMBL/GenBank/DDBJ whole genome shotgun (WGS) entry which is preliminary data.</text>
</comment>
<proteinExistence type="inferred from homology"/>
<comment type="similarity">
    <text evidence="2 12 14">Belongs to the FKBP-type PPIase family. Tig subfamily.</text>
</comment>
<keyword evidence="6 12" id="KW-0697">Rotamase</keyword>
<dbReference type="GO" id="GO:0003755">
    <property type="term" value="F:peptidyl-prolyl cis-trans isomerase activity"/>
    <property type="evidence" value="ECO:0007669"/>
    <property type="project" value="UniProtKB-UniRule"/>
</dbReference>
<dbReference type="GO" id="GO:0051301">
    <property type="term" value="P:cell division"/>
    <property type="evidence" value="ECO:0007669"/>
    <property type="project" value="UniProtKB-KW"/>
</dbReference>
<dbReference type="FunFam" id="3.10.50.40:FF:000001">
    <property type="entry name" value="Trigger factor"/>
    <property type="match status" value="1"/>
</dbReference>
<evidence type="ECO:0000256" key="15">
    <source>
        <dbReference type="SAM" id="MobiDB-lite"/>
    </source>
</evidence>
<dbReference type="GO" id="GO:0043022">
    <property type="term" value="F:ribosome binding"/>
    <property type="evidence" value="ECO:0007669"/>
    <property type="project" value="TreeGrafter"/>
</dbReference>
<comment type="catalytic activity">
    <reaction evidence="1 12 13">
        <text>[protein]-peptidylproline (omega=180) = [protein]-peptidylproline (omega=0)</text>
        <dbReference type="Rhea" id="RHEA:16237"/>
        <dbReference type="Rhea" id="RHEA-COMP:10747"/>
        <dbReference type="Rhea" id="RHEA-COMP:10748"/>
        <dbReference type="ChEBI" id="CHEBI:83833"/>
        <dbReference type="ChEBI" id="CHEBI:83834"/>
        <dbReference type="EC" id="5.2.1.8"/>
    </reaction>
</comment>
<evidence type="ECO:0000259" key="16">
    <source>
        <dbReference type="PROSITE" id="PS50059"/>
    </source>
</evidence>
<evidence type="ECO:0000256" key="5">
    <source>
        <dbReference type="ARBA" id="ARBA00022618"/>
    </source>
</evidence>
<dbReference type="Proteomes" id="UP001204562">
    <property type="component" value="Unassembled WGS sequence"/>
</dbReference>
<dbReference type="RefSeq" id="WP_256304297.1">
    <property type="nucleotide sequence ID" value="NZ_JANFYS010000022.1"/>
</dbReference>
<keyword evidence="7 12" id="KW-0143">Chaperone</keyword>
<dbReference type="InterPro" id="IPR001179">
    <property type="entry name" value="PPIase_FKBP_dom"/>
</dbReference>
<organism evidence="17 18">
    <name type="scientific">Intestinimonas massiliensis</name>
    <name type="common">ex Afouda et al. 2020</name>
    <dbReference type="NCBI Taxonomy" id="1673721"/>
    <lineage>
        <taxon>Bacteria</taxon>
        <taxon>Bacillati</taxon>
        <taxon>Bacillota</taxon>
        <taxon>Clostridia</taxon>
        <taxon>Eubacteriales</taxon>
        <taxon>Intestinimonas</taxon>
    </lineage>
</organism>
<dbReference type="EC" id="5.2.1.8" evidence="3 12"/>
<dbReference type="AlphaFoldDB" id="A0AAW5JRJ2"/>
<evidence type="ECO:0000256" key="10">
    <source>
        <dbReference type="ARBA" id="ARBA00024849"/>
    </source>
</evidence>
<evidence type="ECO:0000256" key="4">
    <source>
        <dbReference type="ARBA" id="ARBA00016902"/>
    </source>
</evidence>
<accession>A0AAW5JRJ2</accession>
<evidence type="ECO:0000313" key="17">
    <source>
        <dbReference type="EMBL" id="MCQ4770995.1"/>
    </source>
</evidence>
<dbReference type="NCBIfam" id="TIGR00115">
    <property type="entry name" value="tig"/>
    <property type="match status" value="1"/>
</dbReference>
<protein>
    <recommendedName>
        <fullName evidence="4 12">Trigger factor</fullName>
        <shortName evidence="12">TF</shortName>
        <ecNumber evidence="3 12">5.2.1.8</ecNumber>
    </recommendedName>
    <alternativeName>
        <fullName evidence="11 12">PPIase</fullName>
    </alternativeName>
</protein>
<dbReference type="InterPro" id="IPR037041">
    <property type="entry name" value="Trigger_fac_C_sf"/>
</dbReference>
<dbReference type="PROSITE" id="PS50059">
    <property type="entry name" value="FKBP_PPIASE"/>
    <property type="match status" value="1"/>
</dbReference>
<dbReference type="PIRSF" id="PIRSF003095">
    <property type="entry name" value="Trigger_factor"/>
    <property type="match status" value="1"/>
</dbReference>
<evidence type="ECO:0000256" key="1">
    <source>
        <dbReference type="ARBA" id="ARBA00000971"/>
    </source>
</evidence>
<evidence type="ECO:0000256" key="9">
    <source>
        <dbReference type="ARBA" id="ARBA00023306"/>
    </source>
</evidence>
<dbReference type="InterPro" id="IPR046357">
    <property type="entry name" value="PPIase_dom_sf"/>
</dbReference>
<comment type="subcellular location">
    <subcellularLocation>
        <location evidence="12">Cytoplasm</location>
    </subcellularLocation>
    <text evidence="12">About half TF is bound to the ribosome near the polypeptide exit tunnel while the other half is free in the cytoplasm.</text>
</comment>